<keyword evidence="3" id="KW-1185">Reference proteome</keyword>
<protein>
    <recommendedName>
        <fullName evidence="4">Type II secretion system protein</fullName>
    </recommendedName>
</protein>
<evidence type="ECO:0000313" key="3">
    <source>
        <dbReference type="Proteomes" id="UP001059824"/>
    </source>
</evidence>
<accession>A0A857MLE7</accession>
<dbReference type="Proteomes" id="UP001059824">
    <property type="component" value="Chromosome"/>
</dbReference>
<gene>
    <name evidence="2" type="ORF">GII36_00970</name>
</gene>
<organism evidence="2 3">
    <name type="scientific">Candidatus Mycosynbacter amalyticus</name>
    <dbReference type="NCBI Taxonomy" id="2665156"/>
    <lineage>
        <taxon>Bacteria</taxon>
        <taxon>Candidatus Saccharimonadota</taxon>
        <taxon>Candidatus Saccharimonadota incertae sedis</taxon>
        <taxon>Candidatus Mycosynbacter</taxon>
    </lineage>
</organism>
<sequence>MLVRQRGDTLIEVLFAVSIFSAIVVGTIIIMNQGISSAQNALEINLVRNQIDTQAELLRHLNNAKLTSLGRNTTAESVEWDKAVANASAEAQPYSGDGGINSFDQCRPDNLPGNAFFLDPTTGRVQTRDRIADVSTFAQIQTGTSGGSALSNMLWVQPVSSRNDTSDAALTLTDYYDFHIRACWDSPGAGGGVMKLGTIVRLYVPRT</sequence>
<keyword evidence="1" id="KW-0812">Transmembrane</keyword>
<proteinExistence type="predicted"/>
<dbReference type="AlphaFoldDB" id="A0A857MLE7"/>
<dbReference type="EMBL" id="CP045921">
    <property type="protein sequence ID" value="QHN42432.1"/>
    <property type="molecule type" value="Genomic_DNA"/>
</dbReference>
<evidence type="ECO:0008006" key="4">
    <source>
        <dbReference type="Google" id="ProtNLM"/>
    </source>
</evidence>
<reference evidence="2" key="1">
    <citation type="journal article" date="2021" name="Nat. Microbiol.">
        <title>Cocultivation of an ultrasmall environmental parasitic bacterium with lytic ability against bacteria associated with wastewater foams.</title>
        <authorList>
            <person name="Batinovic S."/>
            <person name="Rose J.J.A."/>
            <person name="Ratcliffe J."/>
            <person name="Seviour R.J."/>
            <person name="Petrovski S."/>
        </authorList>
    </citation>
    <scope>NUCLEOTIDE SEQUENCE</scope>
    <source>
        <strain evidence="2">JR1</strain>
    </source>
</reference>
<keyword evidence="1" id="KW-0472">Membrane</keyword>
<dbReference type="RefSeq" id="WP_260763756.1">
    <property type="nucleotide sequence ID" value="NZ_CP045921.1"/>
</dbReference>
<dbReference type="KEGG" id="mama:GII36_00970"/>
<name>A0A857MLE7_9BACT</name>
<evidence type="ECO:0000256" key="1">
    <source>
        <dbReference type="SAM" id="Phobius"/>
    </source>
</evidence>
<evidence type="ECO:0000313" key="2">
    <source>
        <dbReference type="EMBL" id="QHN42432.1"/>
    </source>
</evidence>
<keyword evidence="1" id="KW-1133">Transmembrane helix</keyword>
<feature type="transmembrane region" description="Helical" evidence="1">
    <location>
        <begin position="12"/>
        <end position="31"/>
    </location>
</feature>